<dbReference type="InterPro" id="IPR011992">
    <property type="entry name" value="EF-hand-dom_pair"/>
</dbReference>
<gene>
    <name evidence="3" type="ORF">FKW44_000461</name>
</gene>
<dbReference type="InterPro" id="IPR015153">
    <property type="entry name" value="EF-hand_dom_typ1"/>
</dbReference>
<evidence type="ECO:0000313" key="3">
    <source>
        <dbReference type="EMBL" id="QQP55956.1"/>
    </source>
</evidence>
<keyword evidence="4" id="KW-1185">Reference proteome</keyword>
<accession>A0A7T8QUX6</accession>
<keyword evidence="1" id="KW-0812">Transmembrane</keyword>
<feature type="domain" description="EF-hand" evidence="2">
    <location>
        <begin position="96"/>
        <end position="161"/>
    </location>
</feature>
<evidence type="ECO:0000313" key="4">
    <source>
        <dbReference type="Proteomes" id="UP000595437"/>
    </source>
</evidence>
<dbReference type="EMBL" id="CP045890">
    <property type="protein sequence ID" value="QQP55956.1"/>
    <property type="molecule type" value="Genomic_DNA"/>
</dbReference>
<organism evidence="3 4">
    <name type="scientific">Caligus rogercresseyi</name>
    <name type="common">Sea louse</name>
    <dbReference type="NCBI Taxonomy" id="217165"/>
    <lineage>
        <taxon>Eukaryota</taxon>
        <taxon>Metazoa</taxon>
        <taxon>Ecdysozoa</taxon>
        <taxon>Arthropoda</taxon>
        <taxon>Crustacea</taxon>
        <taxon>Multicrustacea</taxon>
        <taxon>Hexanauplia</taxon>
        <taxon>Copepoda</taxon>
        <taxon>Siphonostomatoida</taxon>
        <taxon>Caligidae</taxon>
        <taxon>Caligus</taxon>
    </lineage>
</organism>
<keyword evidence="1" id="KW-0472">Membrane</keyword>
<dbReference type="OrthoDB" id="10057795at2759"/>
<name>A0A7T8QUX6_CALRO</name>
<feature type="transmembrane region" description="Helical" evidence="1">
    <location>
        <begin position="46"/>
        <end position="64"/>
    </location>
</feature>
<dbReference type="GO" id="GO:0016010">
    <property type="term" value="C:dystrophin-associated glycoprotein complex"/>
    <property type="evidence" value="ECO:0007669"/>
    <property type="project" value="UniProtKB-ARBA"/>
</dbReference>
<feature type="non-terminal residue" evidence="3">
    <location>
        <position position="173"/>
    </location>
</feature>
<dbReference type="Gene3D" id="6.10.140.70">
    <property type="match status" value="1"/>
</dbReference>
<dbReference type="SUPFAM" id="SSF47473">
    <property type="entry name" value="EF-hand"/>
    <property type="match status" value="1"/>
</dbReference>
<evidence type="ECO:0000256" key="1">
    <source>
        <dbReference type="SAM" id="Phobius"/>
    </source>
</evidence>
<reference evidence="4" key="1">
    <citation type="submission" date="2021-01" db="EMBL/GenBank/DDBJ databases">
        <title>Caligus Genome Assembly.</title>
        <authorList>
            <person name="Gallardo-Escarate C."/>
        </authorList>
    </citation>
    <scope>NUCLEOTIDE SEQUENCE [LARGE SCALE GENOMIC DNA]</scope>
</reference>
<protein>
    <recommendedName>
        <fullName evidence="2">EF-hand domain-containing protein</fullName>
    </recommendedName>
</protein>
<dbReference type="AlphaFoldDB" id="A0A7T8QUX6"/>
<keyword evidence="1" id="KW-1133">Transmembrane helix</keyword>
<evidence type="ECO:0000259" key="2">
    <source>
        <dbReference type="Pfam" id="PF09068"/>
    </source>
</evidence>
<dbReference type="Pfam" id="PF09068">
    <property type="entry name" value="EF-hand_2"/>
    <property type="match status" value="1"/>
</dbReference>
<proteinExistence type="predicted"/>
<dbReference type="Proteomes" id="UP000595437">
    <property type="component" value="Chromosome 1"/>
</dbReference>
<sequence length="173" mass="19222">MDESFALQRVLYFFSTCACADHHLFLQQLIPFGSIRGLFSTISPFGSVWMVFEISFFFISLSLFQSPIMAISKGPESRVTITSFAMQPPSQPPSGCNSILFAAYRTSSKLRLLQEALKLNVVKLRIVSHVLGHHGLGPSEKDSFLSWSQATGVLRDVYSAGSKIRSYYSPSLN</sequence>